<feature type="compositionally biased region" description="Acidic residues" evidence="1">
    <location>
        <begin position="639"/>
        <end position="649"/>
    </location>
</feature>
<dbReference type="PANTHER" id="PTHR42736">
    <property type="entry name" value="PROTEIN-GLUTAMINE GAMMA-GLUTAMYLTRANSFERASE"/>
    <property type="match status" value="1"/>
</dbReference>
<keyword evidence="5" id="KW-1185">Reference proteome</keyword>
<dbReference type="Gene3D" id="3.10.620.30">
    <property type="match status" value="1"/>
</dbReference>
<feature type="region of interest" description="Disordered" evidence="1">
    <location>
        <begin position="803"/>
        <end position="827"/>
    </location>
</feature>
<dbReference type="RefSeq" id="WP_408905703.1">
    <property type="nucleotide sequence ID" value="NZ_JAROCE010000003.1"/>
</dbReference>
<feature type="transmembrane region" description="Helical" evidence="2">
    <location>
        <begin position="188"/>
        <end position="206"/>
    </location>
</feature>
<reference evidence="4 5" key="1">
    <citation type="submission" date="2023-03" db="EMBL/GenBank/DDBJ databases">
        <title>MT1 and MT2 Draft Genomes of Novel Species.</title>
        <authorList>
            <person name="Venkateswaran K."/>
        </authorList>
    </citation>
    <scope>NUCLEOTIDE SEQUENCE [LARGE SCALE GENOMIC DNA]</scope>
    <source>
        <strain evidence="4 5">IF8SW-P5</strain>
    </source>
</reference>
<feature type="domain" description="Transglutaminase-like" evidence="3">
    <location>
        <begin position="524"/>
        <end position="600"/>
    </location>
</feature>
<name>A0ABW9GGW8_9MICO</name>
<comment type="caution">
    <text evidence="4">The sequence shown here is derived from an EMBL/GenBank/DDBJ whole genome shotgun (WGS) entry which is preliminary data.</text>
</comment>
<dbReference type="PANTHER" id="PTHR42736:SF1">
    <property type="entry name" value="PROTEIN-GLUTAMINE GAMMA-GLUTAMYLTRANSFERASE"/>
    <property type="match status" value="1"/>
</dbReference>
<feature type="transmembrane region" description="Helical" evidence="2">
    <location>
        <begin position="125"/>
        <end position="143"/>
    </location>
</feature>
<evidence type="ECO:0000259" key="3">
    <source>
        <dbReference type="Pfam" id="PF01841"/>
    </source>
</evidence>
<gene>
    <name evidence="4" type="ORF">P5G46_11060</name>
</gene>
<evidence type="ECO:0000256" key="2">
    <source>
        <dbReference type="SAM" id="Phobius"/>
    </source>
</evidence>
<evidence type="ECO:0000313" key="5">
    <source>
        <dbReference type="Proteomes" id="UP001630303"/>
    </source>
</evidence>
<keyword evidence="2" id="KW-0812">Transmembrane</keyword>
<feature type="compositionally biased region" description="Basic residues" evidence="1">
    <location>
        <begin position="818"/>
        <end position="827"/>
    </location>
</feature>
<feature type="transmembrane region" description="Helical" evidence="2">
    <location>
        <begin position="150"/>
        <end position="168"/>
    </location>
</feature>
<dbReference type="Proteomes" id="UP001630303">
    <property type="component" value="Unassembled WGS sequence"/>
</dbReference>
<dbReference type="InterPro" id="IPR052901">
    <property type="entry name" value="Bact_TGase-like"/>
</dbReference>
<keyword evidence="2" id="KW-1133">Transmembrane helix</keyword>
<feature type="transmembrane region" description="Helical" evidence="2">
    <location>
        <begin position="65"/>
        <end position="84"/>
    </location>
</feature>
<feature type="transmembrane region" description="Helical" evidence="2">
    <location>
        <begin position="12"/>
        <end position="31"/>
    </location>
</feature>
<feature type="transmembrane region" description="Helical" evidence="2">
    <location>
        <begin position="239"/>
        <end position="261"/>
    </location>
</feature>
<feature type="region of interest" description="Disordered" evidence="1">
    <location>
        <begin position="612"/>
        <end position="649"/>
    </location>
</feature>
<proteinExistence type="predicted"/>
<feature type="transmembrane region" description="Helical" evidence="2">
    <location>
        <begin position="37"/>
        <end position="58"/>
    </location>
</feature>
<dbReference type="EMBL" id="JAROCE010000003">
    <property type="protein sequence ID" value="MFM2721042.1"/>
    <property type="molecule type" value="Genomic_DNA"/>
</dbReference>
<dbReference type="Pfam" id="PF01841">
    <property type="entry name" value="Transglut_core"/>
    <property type="match status" value="1"/>
</dbReference>
<accession>A0ABW9GGW8</accession>
<organism evidence="4 5">
    <name type="scientific">Microbacterium mcarthurae</name>
    <dbReference type="NCBI Taxonomy" id="3035918"/>
    <lineage>
        <taxon>Bacteria</taxon>
        <taxon>Bacillati</taxon>
        <taxon>Actinomycetota</taxon>
        <taxon>Actinomycetes</taxon>
        <taxon>Micrococcales</taxon>
        <taxon>Microbacteriaceae</taxon>
        <taxon>Microbacterium</taxon>
    </lineage>
</organism>
<sequence>MSDAEAGRRSRVVAGALYTAVCAVLAVVAAWPVYAGSAFVVLVAVAVPVAAGIVALSVWRRWGGWVTAALVAGAFAVLAVPLAVPSRLGGPLDLVRGLGEAFAGVVLAWKDLVTVDLPVGDYRNLLVPALVVFLAGTAATLALAVRADRLAPFAVVSGLAMSGFGLFFGRTSTSAPVVVGPLSLAAPVETAIGVAAVLSSVLWLAWRTRDERVRALRRASERGAVSVPRRRSRTDRRRAALGAGMLVVAVVAAVAVVPSVAADADRRVLRSAAGPEREIAEAVSPLSEYRAMFSDARADDVLFRVDTAGTAPERIRVATLDAYDGEVFRSSGARAGAFVRVPSTLPRTDGRAVEADIEIGDLGGIWMPTAGRLVRATFQGEREGLLADRFYYSVDAQAGVQIADGGLAPGDRYRIDAVEPVDADATTLSPPGIDEGVAGGDNLRRWVEEHATGRSGADLMALVRLLRERGYLSHGLARAEGAPAPAWTADLPGYQLQPSASGHSLARIDTMFQRLLEREDDPRAEASGNYVAAVGDDEQFAVATALIARELGFPARVVVGARVSSSDPGVATCDDGECRARDLSAWTEVQGDDGRWAPIDVTPQWELSPSLEVTQQRDPENVTEVRPDTVDEVVPPDPVQEDNALDDDESTDDGLDLAWLWPILRVVGISLLIVLILFGPFLAILVAKGLRRRGRRRDPDPRAAIAGGWDEYVDAGVDAGRELRPSSTRRELAEAFDTPAGLRLADDADRAVFSSRTVTADEASAFWRIVDAERRTLTRQRGWWRRVRAAVSLRSFLRFFAPRPSRRRPPHRDERGKRTSTGRRTTT</sequence>
<keyword evidence="2" id="KW-0472">Membrane</keyword>
<protein>
    <submittedName>
        <fullName evidence="4">Transglutaminase domain-containing protein</fullName>
    </submittedName>
</protein>
<evidence type="ECO:0000256" key="1">
    <source>
        <dbReference type="SAM" id="MobiDB-lite"/>
    </source>
</evidence>
<dbReference type="InterPro" id="IPR002931">
    <property type="entry name" value="Transglutaminase-like"/>
</dbReference>
<feature type="transmembrane region" description="Helical" evidence="2">
    <location>
        <begin position="659"/>
        <end position="687"/>
    </location>
</feature>
<dbReference type="InterPro" id="IPR038765">
    <property type="entry name" value="Papain-like_cys_pep_sf"/>
</dbReference>
<feature type="compositionally biased region" description="Basic and acidic residues" evidence="1">
    <location>
        <begin position="615"/>
        <end position="629"/>
    </location>
</feature>
<dbReference type="SUPFAM" id="SSF54001">
    <property type="entry name" value="Cysteine proteinases"/>
    <property type="match status" value="1"/>
</dbReference>
<evidence type="ECO:0000313" key="4">
    <source>
        <dbReference type="EMBL" id="MFM2721042.1"/>
    </source>
</evidence>